<keyword evidence="10" id="KW-1185">Reference proteome</keyword>
<evidence type="ECO:0000256" key="7">
    <source>
        <dbReference type="ARBA" id="ARBA00049993"/>
    </source>
</evidence>
<keyword evidence="4" id="KW-0597">Phosphoprotein</keyword>
<gene>
    <name evidence="9" type="ORF">NEOLI_001507</name>
</gene>
<dbReference type="GO" id="GO:0043021">
    <property type="term" value="F:ribonucleoprotein complex binding"/>
    <property type="evidence" value="ECO:0007669"/>
    <property type="project" value="TreeGrafter"/>
</dbReference>
<dbReference type="FunFam" id="1.10.10.1410:FF:000001">
    <property type="entry name" value="60S acidic ribosomal protein P1"/>
    <property type="match status" value="1"/>
</dbReference>
<reference evidence="9 10" key="1">
    <citation type="submission" date="2016-04" db="EMBL/GenBank/DDBJ databases">
        <title>Evolutionary innovation and constraint leading to complex multicellularity in the Ascomycota.</title>
        <authorList>
            <person name="Cisse O."/>
            <person name="Nguyen A."/>
            <person name="Hewitt D.A."/>
            <person name="Jedd G."/>
            <person name="Stajich J.E."/>
        </authorList>
    </citation>
    <scope>NUCLEOTIDE SEQUENCE [LARGE SCALE GENOMIC DNA]</scope>
    <source>
        <strain evidence="9 10">DAH-3</strain>
    </source>
</reference>
<dbReference type="OrthoDB" id="2194681at2759"/>
<dbReference type="CDD" id="cd05831">
    <property type="entry name" value="Ribosomal_P1"/>
    <property type="match status" value="1"/>
</dbReference>
<organism evidence="9 10">
    <name type="scientific">Neolecta irregularis (strain DAH-3)</name>
    <dbReference type="NCBI Taxonomy" id="1198029"/>
    <lineage>
        <taxon>Eukaryota</taxon>
        <taxon>Fungi</taxon>
        <taxon>Dikarya</taxon>
        <taxon>Ascomycota</taxon>
        <taxon>Taphrinomycotina</taxon>
        <taxon>Neolectales</taxon>
        <taxon>Neolectaceae</taxon>
        <taxon>Neolecta</taxon>
    </lineage>
</organism>
<dbReference type="HAMAP" id="MF_01478">
    <property type="entry name" value="Ribosomal_L12_arch"/>
    <property type="match status" value="1"/>
</dbReference>
<dbReference type="GO" id="GO:0006414">
    <property type="term" value="P:translational elongation"/>
    <property type="evidence" value="ECO:0007669"/>
    <property type="project" value="InterPro"/>
</dbReference>
<evidence type="ECO:0000256" key="5">
    <source>
        <dbReference type="ARBA" id="ARBA00022980"/>
    </source>
</evidence>
<accession>A0A1U7LWC9</accession>
<evidence type="ECO:0000313" key="10">
    <source>
        <dbReference type="Proteomes" id="UP000186594"/>
    </source>
</evidence>
<dbReference type="InterPro" id="IPR038716">
    <property type="entry name" value="P1/P2_N_sf"/>
</dbReference>
<comment type="subunit">
    <text evidence="7">Component of the large ribosomal subunit (LSU). Mature yeast ribosomes consist of a small (40S) and a large (60S) subunit. The 40S small subunit contains 1 molecule of ribosomal RNA (18S rRNA) and at least 33 different proteins. The large 60S subunit contains 3 rRNA molecules (25S, 5.8S and 5S rRNA) and at least 46 different proteins. The acidic ribosomal P-proteins form the stalk structure of the 60S subunit. They are organized as a pentameric complex in which uL10/P0 interacts with 2 heterodimers of P1 and P2 proteins.</text>
</comment>
<dbReference type="GO" id="GO:0002181">
    <property type="term" value="P:cytoplasmic translation"/>
    <property type="evidence" value="ECO:0007669"/>
    <property type="project" value="TreeGrafter"/>
</dbReference>
<dbReference type="PANTHER" id="PTHR45696:SF10">
    <property type="entry name" value="LARGE RIBOSOMAL SUBUNIT PROTEIN P1"/>
    <property type="match status" value="1"/>
</dbReference>
<evidence type="ECO:0000256" key="4">
    <source>
        <dbReference type="ARBA" id="ARBA00022553"/>
    </source>
</evidence>
<comment type="similarity">
    <text evidence="2">Belongs to the eukaryotic ribosomal protein P1/P2 family.</text>
</comment>
<dbReference type="Pfam" id="PF00428">
    <property type="entry name" value="Ribosomal_60s"/>
    <property type="match status" value="1"/>
</dbReference>
<dbReference type="Proteomes" id="UP000186594">
    <property type="component" value="Unassembled WGS sequence"/>
</dbReference>
<feature type="compositionally biased region" description="Basic and acidic residues" evidence="8">
    <location>
        <begin position="83"/>
        <end position="94"/>
    </location>
</feature>
<dbReference type="AlphaFoldDB" id="A0A1U7LWC9"/>
<evidence type="ECO:0000256" key="6">
    <source>
        <dbReference type="ARBA" id="ARBA00023274"/>
    </source>
</evidence>
<sequence>MSSSELATSYAALILADDDLPINHENLQTLVKAANVEVETIWISLFVKALEGKDVKQLLSSIGSGGAAAPAAGEAAASSAQEPQEKKEAEKKKEEEEESDEDVSLSMLVSLCTDANLAGIRSFRLEYRFLVNFRKRYYFTFFSHGWSENSRSIIHALRNSTTKYLAVKNNIK</sequence>
<comment type="function">
    <text evidence="1">Component of the ribosome, a large ribonucleoprotein complex responsible for the synthesis of proteins in the cell. The small ribosomal subunit (SSU) binds messenger RNAs (mRNAs) and translates the encoded message by selecting cognate aminoacyl-transfer RNA (tRNA) molecules. The large subunit (LSU) contains the ribosomal catalytic site termed the peptidyl transferase center (PTC), which catalyzes the formation of peptide bonds, thereby polymerizing the amino acids delivered by tRNAs into a polypeptide chain. The nascent polypeptides leave the ribosome through a tunnel in the LSU and interact with protein factors that function in enzymatic processing, targeting, and the membrane insertion of nascent chains at the exit of the ribosomal tunnel.</text>
</comment>
<dbReference type="GO" id="GO:0022625">
    <property type="term" value="C:cytosolic large ribosomal subunit"/>
    <property type="evidence" value="ECO:0007669"/>
    <property type="project" value="TreeGrafter"/>
</dbReference>
<dbReference type="OMA" id="ACINVEH"/>
<evidence type="ECO:0000256" key="3">
    <source>
        <dbReference type="ARBA" id="ARBA00022490"/>
    </source>
</evidence>
<keyword evidence="5 9" id="KW-0689">Ribosomal protein</keyword>
<proteinExistence type="inferred from homology"/>
<dbReference type="EMBL" id="LXFE01000145">
    <property type="protein sequence ID" value="OLL26811.1"/>
    <property type="molecule type" value="Genomic_DNA"/>
</dbReference>
<protein>
    <submittedName>
        <fullName evidence="9">60S acidic ribosomal protein P1</fullName>
    </submittedName>
</protein>
<evidence type="ECO:0000256" key="2">
    <source>
        <dbReference type="ARBA" id="ARBA00005436"/>
    </source>
</evidence>
<dbReference type="PANTHER" id="PTHR45696">
    <property type="entry name" value="60S ACIDIC RIBOSOMAL PROTEIN P1"/>
    <property type="match status" value="1"/>
</dbReference>
<dbReference type="GO" id="GO:0003735">
    <property type="term" value="F:structural constituent of ribosome"/>
    <property type="evidence" value="ECO:0007669"/>
    <property type="project" value="InterPro"/>
</dbReference>
<dbReference type="STRING" id="1198029.A0A1U7LWC9"/>
<feature type="compositionally biased region" description="Low complexity" evidence="8">
    <location>
        <begin position="67"/>
        <end position="80"/>
    </location>
</feature>
<evidence type="ECO:0000313" key="9">
    <source>
        <dbReference type="EMBL" id="OLL26811.1"/>
    </source>
</evidence>
<feature type="region of interest" description="Disordered" evidence="8">
    <location>
        <begin position="66"/>
        <end position="101"/>
    </location>
</feature>
<comment type="caution">
    <text evidence="9">The sequence shown here is derived from an EMBL/GenBank/DDBJ whole genome shotgun (WGS) entry which is preliminary data.</text>
</comment>
<dbReference type="GO" id="GO:0030295">
    <property type="term" value="F:protein kinase activator activity"/>
    <property type="evidence" value="ECO:0007669"/>
    <property type="project" value="TreeGrafter"/>
</dbReference>
<evidence type="ECO:0000256" key="1">
    <source>
        <dbReference type="ARBA" id="ARBA00004021"/>
    </source>
</evidence>
<keyword evidence="3" id="KW-0963">Cytoplasm</keyword>
<dbReference type="InterPro" id="IPR027534">
    <property type="entry name" value="Ribosomal_P1/P2"/>
</dbReference>
<evidence type="ECO:0000256" key="8">
    <source>
        <dbReference type="SAM" id="MobiDB-lite"/>
    </source>
</evidence>
<dbReference type="Gene3D" id="1.10.10.1410">
    <property type="match status" value="1"/>
</dbReference>
<name>A0A1U7LWC9_NEOID</name>
<keyword evidence="6" id="KW-0687">Ribonucleoprotein</keyword>